<proteinExistence type="predicted"/>
<reference evidence="1 2" key="1">
    <citation type="journal article" date="2021" name="BMC Biol.">
        <title>Horizontally acquired antibacterial genes associated with adaptive radiation of ladybird beetles.</title>
        <authorList>
            <person name="Li H.S."/>
            <person name="Tang X.F."/>
            <person name="Huang Y.H."/>
            <person name="Xu Z.Y."/>
            <person name="Chen M.L."/>
            <person name="Du X.Y."/>
            <person name="Qiu B.Y."/>
            <person name="Chen P.T."/>
            <person name="Zhang W."/>
            <person name="Slipinski A."/>
            <person name="Escalona H.E."/>
            <person name="Waterhouse R.M."/>
            <person name="Zwick A."/>
            <person name="Pang H."/>
        </authorList>
    </citation>
    <scope>NUCLEOTIDE SEQUENCE [LARGE SCALE GENOMIC DNA]</scope>
    <source>
        <strain evidence="1">SYSU2018</strain>
    </source>
</reference>
<accession>A0ABD2NH72</accession>
<evidence type="ECO:0000313" key="1">
    <source>
        <dbReference type="EMBL" id="KAL3278047.1"/>
    </source>
</evidence>
<gene>
    <name evidence="1" type="ORF">HHI36_013392</name>
</gene>
<sequence length="204" mass="23033">MKFKKGSKGEIGQANGYCKWPWRRHMSFIGDTFLYRQYSSNIPEDIQSENDIPSSVRTSASSSSTKENIEVSKCLRRLQCGGENNKFKKNEKPNENQMDGIDHLFFSYAATFKTFRPKTQVILKLKLAALFAETEILVIQEQKVPLTSLSSSFSSEFTTNYEISEEYSRGSALSASSDNASNQCEMCMQILIIIVNCSLVLILC</sequence>
<evidence type="ECO:0000313" key="2">
    <source>
        <dbReference type="Proteomes" id="UP001516400"/>
    </source>
</evidence>
<comment type="caution">
    <text evidence="1">The sequence shown here is derived from an EMBL/GenBank/DDBJ whole genome shotgun (WGS) entry which is preliminary data.</text>
</comment>
<dbReference type="EMBL" id="JABFTP020000103">
    <property type="protein sequence ID" value="KAL3278047.1"/>
    <property type="molecule type" value="Genomic_DNA"/>
</dbReference>
<organism evidence="1 2">
    <name type="scientific">Cryptolaemus montrouzieri</name>
    <dbReference type="NCBI Taxonomy" id="559131"/>
    <lineage>
        <taxon>Eukaryota</taxon>
        <taxon>Metazoa</taxon>
        <taxon>Ecdysozoa</taxon>
        <taxon>Arthropoda</taxon>
        <taxon>Hexapoda</taxon>
        <taxon>Insecta</taxon>
        <taxon>Pterygota</taxon>
        <taxon>Neoptera</taxon>
        <taxon>Endopterygota</taxon>
        <taxon>Coleoptera</taxon>
        <taxon>Polyphaga</taxon>
        <taxon>Cucujiformia</taxon>
        <taxon>Coccinelloidea</taxon>
        <taxon>Coccinellidae</taxon>
        <taxon>Scymninae</taxon>
        <taxon>Scymnini</taxon>
        <taxon>Cryptolaemus</taxon>
    </lineage>
</organism>
<protein>
    <recommendedName>
        <fullName evidence="3">BESS domain-containing protein</fullName>
    </recommendedName>
</protein>
<name>A0ABD2NH72_9CUCU</name>
<evidence type="ECO:0008006" key="3">
    <source>
        <dbReference type="Google" id="ProtNLM"/>
    </source>
</evidence>
<keyword evidence="2" id="KW-1185">Reference proteome</keyword>
<dbReference type="Proteomes" id="UP001516400">
    <property type="component" value="Unassembled WGS sequence"/>
</dbReference>
<dbReference type="AlphaFoldDB" id="A0ABD2NH72"/>